<name>A0A2G9U3T4_TELCI</name>
<reference evidence="12 13" key="1">
    <citation type="submission" date="2015-09" db="EMBL/GenBank/DDBJ databases">
        <title>Draft genome of the parasitic nematode Teladorsagia circumcincta isolate WARC Sus (inbred).</title>
        <authorList>
            <person name="Mitreva M."/>
        </authorList>
    </citation>
    <scope>NUCLEOTIDE SEQUENCE [LARGE SCALE GENOMIC DNA]</scope>
    <source>
        <strain evidence="12 13">S</strain>
    </source>
</reference>
<feature type="region of interest" description="Disordered" evidence="11">
    <location>
        <begin position="119"/>
        <end position="142"/>
    </location>
</feature>
<feature type="compositionally biased region" description="Basic and acidic residues" evidence="11">
    <location>
        <begin position="123"/>
        <end position="140"/>
    </location>
</feature>
<dbReference type="GO" id="GO:0006493">
    <property type="term" value="P:protein O-linked glycosylation"/>
    <property type="evidence" value="ECO:0007669"/>
    <property type="project" value="TreeGrafter"/>
</dbReference>
<feature type="compositionally biased region" description="Pro residues" evidence="11">
    <location>
        <begin position="7"/>
        <end position="25"/>
    </location>
</feature>
<dbReference type="OrthoDB" id="6355886at2759"/>
<dbReference type="AlphaFoldDB" id="A0A2G9U3T4"/>
<keyword evidence="13" id="KW-1185">Reference proteome</keyword>
<sequence length="391" mass="44108">MAKAEHPSPPPTEPPLHPPPPPLPPTISTTREPRSPLTRSSVLPSPSRPPPPPPTTRKSKPSFIQPCTPPWPPPLRSLPSTTRRPKFTHPSPTVSIFKAEGQAIDKFTTRAINCGYTPAITEQGHDSNRHPHRHRDDRNTSTKKKSFAETIFVLYRLAVVNYSIVPGSRSCHGLHYFVIVHTRADDRLTREKWRSTYGQLQHQFNFNIIFVTGLSQRESLNNELRTEAATHGDILQGHFIDSYRNLTMKNVAALRYVAAVCPTVQAVVKLDDDVAWNIQNTKRIVDDAIRDQRIYCPLHVSMKEYSETHYPPHCSGLAYAMPRSAYFSILGAVNKERYFWVTQTLLGGCLETSIVIRLEFTRASFLTAIRRENIIAVADSDKISTSSGFSW</sequence>
<dbReference type="Pfam" id="PF01762">
    <property type="entry name" value="Galactosyl_T"/>
    <property type="match status" value="1"/>
</dbReference>
<protein>
    <recommendedName>
        <fullName evidence="10">Hexosyltransferase</fullName>
        <ecNumber evidence="10">2.4.1.-</ecNumber>
    </recommendedName>
</protein>
<evidence type="ECO:0000256" key="11">
    <source>
        <dbReference type="SAM" id="MobiDB-lite"/>
    </source>
</evidence>
<organism evidence="12 13">
    <name type="scientific">Teladorsagia circumcincta</name>
    <name type="common">Brown stomach worm</name>
    <name type="synonym">Ostertagia circumcincta</name>
    <dbReference type="NCBI Taxonomy" id="45464"/>
    <lineage>
        <taxon>Eukaryota</taxon>
        <taxon>Metazoa</taxon>
        <taxon>Ecdysozoa</taxon>
        <taxon>Nematoda</taxon>
        <taxon>Chromadorea</taxon>
        <taxon>Rhabditida</taxon>
        <taxon>Rhabditina</taxon>
        <taxon>Rhabditomorpha</taxon>
        <taxon>Strongyloidea</taxon>
        <taxon>Trichostrongylidae</taxon>
        <taxon>Teladorsagia</taxon>
    </lineage>
</organism>
<keyword evidence="4 12" id="KW-0808">Transferase</keyword>
<comment type="similarity">
    <text evidence="2 10">Belongs to the glycosyltransferase 31 family.</text>
</comment>
<keyword evidence="6" id="KW-0735">Signal-anchor</keyword>
<feature type="region of interest" description="Disordered" evidence="11">
    <location>
        <begin position="1"/>
        <end position="94"/>
    </location>
</feature>
<evidence type="ECO:0000256" key="1">
    <source>
        <dbReference type="ARBA" id="ARBA00004323"/>
    </source>
</evidence>
<accession>A0A2G9U3T4</accession>
<keyword evidence="9" id="KW-0472">Membrane</keyword>
<dbReference type="InterPro" id="IPR002659">
    <property type="entry name" value="Glyco_trans_31"/>
</dbReference>
<dbReference type="GO" id="GO:0016758">
    <property type="term" value="F:hexosyltransferase activity"/>
    <property type="evidence" value="ECO:0007669"/>
    <property type="project" value="InterPro"/>
</dbReference>
<keyword evidence="7" id="KW-1133">Transmembrane helix</keyword>
<dbReference type="PANTHER" id="PTHR11214:SF376">
    <property type="entry name" value="HEXOSYLTRANSFERASE"/>
    <property type="match status" value="1"/>
</dbReference>
<evidence type="ECO:0000313" key="12">
    <source>
        <dbReference type="EMBL" id="PIO64907.1"/>
    </source>
</evidence>
<keyword evidence="3 10" id="KW-0328">Glycosyltransferase</keyword>
<proteinExistence type="inferred from homology"/>
<evidence type="ECO:0000256" key="7">
    <source>
        <dbReference type="ARBA" id="ARBA00022989"/>
    </source>
</evidence>
<keyword evidence="8 10" id="KW-0333">Golgi apparatus</keyword>
<evidence type="ECO:0000256" key="10">
    <source>
        <dbReference type="RuleBase" id="RU363063"/>
    </source>
</evidence>
<dbReference type="EC" id="2.4.1.-" evidence="10"/>
<evidence type="ECO:0000313" key="13">
    <source>
        <dbReference type="Proteomes" id="UP000230423"/>
    </source>
</evidence>
<dbReference type="EMBL" id="KZ349470">
    <property type="protein sequence ID" value="PIO64907.1"/>
    <property type="molecule type" value="Genomic_DNA"/>
</dbReference>
<evidence type="ECO:0000256" key="2">
    <source>
        <dbReference type="ARBA" id="ARBA00008661"/>
    </source>
</evidence>
<dbReference type="Proteomes" id="UP000230423">
    <property type="component" value="Unassembled WGS sequence"/>
</dbReference>
<evidence type="ECO:0000256" key="9">
    <source>
        <dbReference type="ARBA" id="ARBA00023136"/>
    </source>
</evidence>
<comment type="subcellular location">
    <subcellularLocation>
        <location evidence="1 10">Golgi apparatus membrane</location>
        <topology evidence="1 10">Single-pass type II membrane protein</topology>
    </subcellularLocation>
</comment>
<evidence type="ECO:0000256" key="8">
    <source>
        <dbReference type="ARBA" id="ARBA00023034"/>
    </source>
</evidence>
<evidence type="ECO:0000256" key="6">
    <source>
        <dbReference type="ARBA" id="ARBA00022968"/>
    </source>
</evidence>
<gene>
    <name evidence="12" type="ORF">TELCIR_13445</name>
</gene>
<dbReference type="PANTHER" id="PTHR11214">
    <property type="entry name" value="BETA-1,3-N-ACETYLGLUCOSAMINYLTRANSFERASE"/>
    <property type="match status" value="1"/>
</dbReference>
<keyword evidence="5" id="KW-0812">Transmembrane</keyword>
<feature type="compositionally biased region" description="Low complexity" evidence="11">
    <location>
        <begin position="35"/>
        <end position="45"/>
    </location>
</feature>
<feature type="compositionally biased region" description="Pro residues" evidence="11">
    <location>
        <begin position="67"/>
        <end position="76"/>
    </location>
</feature>
<evidence type="ECO:0000256" key="3">
    <source>
        <dbReference type="ARBA" id="ARBA00022676"/>
    </source>
</evidence>
<evidence type="ECO:0000256" key="4">
    <source>
        <dbReference type="ARBA" id="ARBA00022679"/>
    </source>
</evidence>
<evidence type="ECO:0000256" key="5">
    <source>
        <dbReference type="ARBA" id="ARBA00022692"/>
    </source>
</evidence>
<feature type="compositionally biased region" description="Pro residues" evidence="11">
    <location>
        <begin position="46"/>
        <end position="55"/>
    </location>
</feature>
<dbReference type="GO" id="GO:0000139">
    <property type="term" value="C:Golgi membrane"/>
    <property type="evidence" value="ECO:0007669"/>
    <property type="project" value="UniProtKB-SubCell"/>
</dbReference>